<dbReference type="FunFam" id="1.20.1070.10:FF:000150">
    <property type="entry name" value="probable G-protein coupled receptor 34"/>
    <property type="match status" value="1"/>
</dbReference>
<feature type="transmembrane region" description="Helical" evidence="14">
    <location>
        <begin position="214"/>
        <end position="235"/>
    </location>
</feature>
<keyword evidence="4 14" id="KW-1133">Transmembrane helix</keyword>
<dbReference type="Proteomes" id="UP000515159">
    <property type="component" value="Chromosome 6"/>
</dbReference>
<dbReference type="OrthoDB" id="10005568at2759"/>
<dbReference type="PROSITE" id="PS00237">
    <property type="entry name" value="G_PROTEIN_RECEP_F1_1"/>
    <property type="match status" value="1"/>
</dbReference>
<keyword evidence="8 13" id="KW-0675">Receptor</keyword>
<feature type="domain" description="G-protein coupled receptors family 1 profile" evidence="15">
    <location>
        <begin position="70"/>
        <end position="320"/>
    </location>
</feature>
<comment type="subcellular location">
    <subcellularLocation>
        <location evidence="1">Cell membrane</location>
        <topology evidence="1">Multi-pass membrane protein</topology>
    </subcellularLocation>
</comment>
<dbReference type="InterPro" id="IPR017452">
    <property type="entry name" value="GPCR_Rhodpsn_7TM"/>
</dbReference>
<organism evidence="16 17">
    <name type="scientific">Geotrypetes seraphini</name>
    <name type="common">Gaboon caecilian</name>
    <name type="synonym">Caecilia seraphini</name>
    <dbReference type="NCBI Taxonomy" id="260995"/>
    <lineage>
        <taxon>Eukaryota</taxon>
        <taxon>Metazoa</taxon>
        <taxon>Chordata</taxon>
        <taxon>Craniata</taxon>
        <taxon>Vertebrata</taxon>
        <taxon>Euteleostomi</taxon>
        <taxon>Amphibia</taxon>
        <taxon>Gymnophiona</taxon>
        <taxon>Geotrypetes</taxon>
    </lineage>
</organism>
<sequence length="358" mass="41333">METTSSSFLPLTTLISDYRNDITNTRNTSELNEATSSKISNETACSINEGSLTALLAVSYSIIFISGLIGNVLALYAFLYMNKWNSIQVYLLNVAIADLLLTFCLPFRVLYHIAQNRWLLHPIFCKVVGNLFFMNMYISITLLGLISIDRYTKLARYQHKRVSKAKRSVYICCTLWVIAITAAIVMIGKEEHHSNLCFHYQDKQKATWKEGFNYFLGIVFWIVFIFLILSYVKIAKNLMNISKKRSNFPNAGKYNIAAKKSFIVLFIFTICFVPYHTLRFIYITSQLQNTPCYWKEIMHKSNEVMLVLSACNSCLDPLLYFSLSSRVRKTVLHLLCQRHHDQDRSEVTLQNLHADILK</sequence>
<evidence type="ECO:0000313" key="17">
    <source>
        <dbReference type="RefSeq" id="XP_033803571.1"/>
    </source>
</evidence>
<comment type="function">
    <text evidence="12">G-protein-coupled receptor of lysophosphatidylserine (LysoPS) that plays different roles in immune response. Acts a damage-sensing receptor that triggers tissue repair upon recognition of dying neutrophils. Mechanistically, apoptotic neutrophils release lysophosphatydilserine that are recognized by type 3 innate lymphoid cells (ILC3s) via GPR34, which activates downstream PI3K-AKT and RAS-ERK signaling pathways leading to STAT3 activation and IL-22 production. Plays an important role in microglial function, controlling morphology and phagocytosis.</text>
</comment>
<gene>
    <name evidence="17" type="primary">GPR34</name>
</gene>
<evidence type="ECO:0000256" key="12">
    <source>
        <dbReference type="ARBA" id="ARBA00045234"/>
    </source>
</evidence>
<keyword evidence="5 13" id="KW-0297">G-protein coupled receptor</keyword>
<keyword evidence="3 13" id="KW-0812">Transmembrane</keyword>
<feature type="transmembrane region" description="Helical" evidence="14">
    <location>
        <begin position="90"/>
        <end position="111"/>
    </location>
</feature>
<name>A0A6P8RJI0_GEOSA</name>
<feature type="transmembrane region" description="Helical" evidence="14">
    <location>
        <begin position="57"/>
        <end position="78"/>
    </location>
</feature>
<dbReference type="InParanoid" id="A0A6P8RJI0"/>
<evidence type="ECO:0000256" key="1">
    <source>
        <dbReference type="ARBA" id="ARBA00004651"/>
    </source>
</evidence>
<evidence type="ECO:0000256" key="3">
    <source>
        <dbReference type="ARBA" id="ARBA00022692"/>
    </source>
</evidence>
<dbReference type="GO" id="GO:0005886">
    <property type="term" value="C:plasma membrane"/>
    <property type="evidence" value="ECO:0007669"/>
    <property type="project" value="UniProtKB-SubCell"/>
</dbReference>
<dbReference type="Gene3D" id="1.20.1070.10">
    <property type="entry name" value="Rhodopsin 7-helix transmembrane proteins"/>
    <property type="match status" value="1"/>
</dbReference>
<proteinExistence type="inferred from homology"/>
<dbReference type="AlphaFoldDB" id="A0A6P8RJI0"/>
<evidence type="ECO:0000256" key="4">
    <source>
        <dbReference type="ARBA" id="ARBA00022989"/>
    </source>
</evidence>
<dbReference type="PROSITE" id="PS50262">
    <property type="entry name" value="G_PROTEIN_RECEP_F1_2"/>
    <property type="match status" value="1"/>
</dbReference>
<dbReference type="SUPFAM" id="SSF81321">
    <property type="entry name" value="Family A G protein-coupled receptor-like"/>
    <property type="match status" value="1"/>
</dbReference>
<evidence type="ECO:0000256" key="2">
    <source>
        <dbReference type="ARBA" id="ARBA00022475"/>
    </source>
</evidence>
<feature type="transmembrane region" description="Helical" evidence="14">
    <location>
        <begin position="169"/>
        <end position="188"/>
    </location>
</feature>
<keyword evidence="9" id="KW-0325">Glycoprotein</keyword>
<accession>A0A6P8RJI0</accession>
<evidence type="ECO:0000256" key="8">
    <source>
        <dbReference type="ARBA" id="ARBA00023170"/>
    </source>
</evidence>
<feature type="transmembrane region" description="Helical" evidence="14">
    <location>
        <begin position="131"/>
        <end position="148"/>
    </location>
</feature>
<evidence type="ECO:0000256" key="6">
    <source>
        <dbReference type="ARBA" id="ARBA00023136"/>
    </source>
</evidence>
<dbReference type="InterPro" id="IPR000276">
    <property type="entry name" value="GPCR_Rhodpsn"/>
</dbReference>
<keyword evidence="16" id="KW-1185">Reference proteome</keyword>
<keyword evidence="10 13" id="KW-0807">Transducer</keyword>
<comment type="similarity">
    <text evidence="13">Belongs to the G-protein coupled receptor 1 family.</text>
</comment>
<reference evidence="17" key="1">
    <citation type="submission" date="2025-08" db="UniProtKB">
        <authorList>
            <consortium name="RefSeq"/>
        </authorList>
    </citation>
    <scope>IDENTIFICATION</scope>
</reference>
<dbReference type="FunCoup" id="A0A6P8RJI0">
    <property type="interactions" value="235"/>
</dbReference>
<dbReference type="Pfam" id="PF00001">
    <property type="entry name" value="7tm_1"/>
    <property type="match status" value="1"/>
</dbReference>
<dbReference type="RefSeq" id="XP_033803571.1">
    <property type="nucleotide sequence ID" value="XM_033947680.1"/>
</dbReference>
<evidence type="ECO:0000313" key="16">
    <source>
        <dbReference type="Proteomes" id="UP000515159"/>
    </source>
</evidence>
<dbReference type="KEGG" id="gsh:117361995"/>
<evidence type="ECO:0000256" key="9">
    <source>
        <dbReference type="ARBA" id="ARBA00023180"/>
    </source>
</evidence>
<evidence type="ECO:0000256" key="10">
    <source>
        <dbReference type="ARBA" id="ARBA00023224"/>
    </source>
</evidence>
<feature type="transmembrane region" description="Helical" evidence="14">
    <location>
        <begin position="262"/>
        <end position="284"/>
    </location>
</feature>
<evidence type="ECO:0000256" key="7">
    <source>
        <dbReference type="ARBA" id="ARBA00023157"/>
    </source>
</evidence>
<evidence type="ECO:0000256" key="11">
    <source>
        <dbReference type="ARBA" id="ARBA00035691"/>
    </source>
</evidence>
<evidence type="ECO:0000256" key="13">
    <source>
        <dbReference type="RuleBase" id="RU000688"/>
    </source>
</evidence>
<dbReference type="PRINTS" id="PR01157">
    <property type="entry name" value="P2YPURNOCPTR"/>
</dbReference>
<dbReference type="PANTHER" id="PTHR24233">
    <property type="entry name" value="P2Y PURINOCEPTOR-RELATED G-PROTEIN COUPLED RECEPTOR"/>
    <property type="match status" value="1"/>
</dbReference>
<keyword evidence="7" id="KW-1015">Disulfide bond</keyword>
<dbReference type="GO" id="GO:0045028">
    <property type="term" value="F:G protein-coupled purinergic nucleotide receptor activity"/>
    <property type="evidence" value="ECO:0007669"/>
    <property type="project" value="TreeGrafter"/>
</dbReference>
<evidence type="ECO:0000256" key="14">
    <source>
        <dbReference type="SAM" id="Phobius"/>
    </source>
</evidence>
<keyword evidence="6 14" id="KW-0472">Membrane</keyword>
<dbReference type="CTD" id="2857"/>
<protein>
    <recommendedName>
        <fullName evidence="11">Probable G-protein coupled receptor 34</fullName>
    </recommendedName>
</protein>
<evidence type="ECO:0000259" key="15">
    <source>
        <dbReference type="PROSITE" id="PS50262"/>
    </source>
</evidence>
<dbReference type="PRINTS" id="PR00237">
    <property type="entry name" value="GPCRRHODOPSN"/>
</dbReference>
<evidence type="ECO:0000256" key="5">
    <source>
        <dbReference type="ARBA" id="ARBA00023040"/>
    </source>
</evidence>
<keyword evidence="2" id="KW-1003">Cell membrane</keyword>
<dbReference type="PANTHER" id="PTHR24233:SF1">
    <property type="entry name" value="G-PROTEIN COUPLED RECEPTOR 34-RELATED"/>
    <property type="match status" value="1"/>
</dbReference>
<dbReference type="GeneID" id="117361995"/>